<dbReference type="InterPro" id="IPR051132">
    <property type="entry name" value="3-5_Exonuclease_domain"/>
</dbReference>
<dbReference type="GO" id="GO:0005634">
    <property type="term" value="C:nucleus"/>
    <property type="evidence" value="ECO:0007669"/>
    <property type="project" value="TreeGrafter"/>
</dbReference>
<evidence type="ECO:0000313" key="5">
    <source>
        <dbReference type="Proteomes" id="UP000631114"/>
    </source>
</evidence>
<reference evidence="4 5" key="1">
    <citation type="submission" date="2020-10" db="EMBL/GenBank/DDBJ databases">
        <title>The Coptis chinensis genome and diversification of protoberbering-type alkaloids.</title>
        <authorList>
            <person name="Wang B."/>
            <person name="Shu S."/>
            <person name="Song C."/>
            <person name="Liu Y."/>
        </authorList>
    </citation>
    <scope>NUCLEOTIDE SEQUENCE [LARGE SCALE GENOMIC DNA]</scope>
    <source>
        <strain evidence="4">HL-2020</strain>
        <tissue evidence="4">Leaf</tissue>
    </source>
</reference>
<dbReference type="AlphaFoldDB" id="A0A835LGY7"/>
<evidence type="ECO:0000259" key="3">
    <source>
        <dbReference type="Pfam" id="PF01612"/>
    </source>
</evidence>
<sequence length="213" mass="24715">MESQNISISELRTQNPNLRIYTIKFFDKRFTTTVTSSPYEIRKWIRSTWYHYSAYRTQLIVGLGVQWNPDSDNNNPADTLQLCVGSRCLIIQLSQTDYVPELLRRFLGDTDTTFVGIWNHSDESRLEQCEHKLVLGSEPIDLRYKVADRFGEYELQRASMESLVGRFFGYHGVGKDPNVARSEWDADWLDDEQVLYASVDAFVSFQMGKEMGL</sequence>
<dbReference type="InterPro" id="IPR002562">
    <property type="entry name" value="3'-5'_exonuclease_dom"/>
</dbReference>
<name>A0A835LGY7_9MAGN</name>
<dbReference type="EMBL" id="JADFTS010000008">
    <property type="protein sequence ID" value="KAF9594355.1"/>
    <property type="molecule type" value="Genomic_DNA"/>
</dbReference>
<dbReference type="InterPro" id="IPR036397">
    <property type="entry name" value="RNaseH_sf"/>
</dbReference>
<proteinExistence type="predicted"/>
<dbReference type="PANTHER" id="PTHR13620:SF59">
    <property type="entry name" value="POLYNUCLEOTIDYL TRANSFERASE, RIBONUCLEASE H-LIKE SUPERFAMILY PROTEIN"/>
    <property type="match status" value="1"/>
</dbReference>
<feature type="domain" description="3'-5' exonuclease" evidence="3">
    <location>
        <begin position="80"/>
        <end position="211"/>
    </location>
</feature>
<dbReference type="SUPFAM" id="SSF53098">
    <property type="entry name" value="Ribonuclease H-like"/>
    <property type="match status" value="1"/>
</dbReference>
<dbReference type="GO" id="GO:0008408">
    <property type="term" value="F:3'-5' exonuclease activity"/>
    <property type="evidence" value="ECO:0007669"/>
    <property type="project" value="InterPro"/>
</dbReference>
<evidence type="ECO:0000256" key="2">
    <source>
        <dbReference type="ARBA" id="ARBA00022801"/>
    </source>
</evidence>
<keyword evidence="5" id="KW-1185">Reference proteome</keyword>
<dbReference type="Pfam" id="PF01612">
    <property type="entry name" value="DNA_pol_A_exo1"/>
    <property type="match status" value="1"/>
</dbReference>
<accession>A0A835LGY7</accession>
<dbReference type="GO" id="GO:0003676">
    <property type="term" value="F:nucleic acid binding"/>
    <property type="evidence" value="ECO:0007669"/>
    <property type="project" value="InterPro"/>
</dbReference>
<dbReference type="Gene3D" id="3.30.420.10">
    <property type="entry name" value="Ribonuclease H-like superfamily/Ribonuclease H"/>
    <property type="match status" value="1"/>
</dbReference>
<protein>
    <recommendedName>
        <fullName evidence="3">3'-5' exonuclease domain-containing protein</fullName>
    </recommendedName>
</protein>
<dbReference type="GO" id="GO:0006139">
    <property type="term" value="P:nucleobase-containing compound metabolic process"/>
    <property type="evidence" value="ECO:0007669"/>
    <property type="project" value="InterPro"/>
</dbReference>
<keyword evidence="2" id="KW-0378">Hydrolase</keyword>
<dbReference type="GO" id="GO:0005737">
    <property type="term" value="C:cytoplasm"/>
    <property type="evidence" value="ECO:0007669"/>
    <property type="project" value="TreeGrafter"/>
</dbReference>
<evidence type="ECO:0000256" key="1">
    <source>
        <dbReference type="ARBA" id="ARBA00022722"/>
    </source>
</evidence>
<dbReference type="OrthoDB" id="10261556at2759"/>
<dbReference type="PANTHER" id="PTHR13620">
    <property type="entry name" value="3-5 EXONUCLEASE"/>
    <property type="match status" value="1"/>
</dbReference>
<evidence type="ECO:0000313" key="4">
    <source>
        <dbReference type="EMBL" id="KAF9594355.1"/>
    </source>
</evidence>
<keyword evidence="1" id="KW-0540">Nuclease</keyword>
<dbReference type="InterPro" id="IPR012337">
    <property type="entry name" value="RNaseH-like_sf"/>
</dbReference>
<gene>
    <name evidence="4" type="ORF">IFM89_030484</name>
</gene>
<dbReference type="Proteomes" id="UP000631114">
    <property type="component" value="Unassembled WGS sequence"/>
</dbReference>
<comment type="caution">
    <text evidence="4">The sequence shown here is derived from an EMBL/GenBank/DDBJ whole genome shotgun (WGS) entry which is preliminary data.</text>
</comment>
<organism evidence="4 5">
    <name type="scientific">Coptis chinensis</name>
    <dbReference type="NCBI Taxonomy" id="261450"/>
    <lineage>
        <taxon>Eukaryota</taxon>
        <taxon>Viridiplantae</taxon>
        <taxon>Streptophyta</taxon>
        <taxon>Embryophyta</taxon>
        <taxon>Tracheophyta</taxon>
        <taxon>Spermatophyta</taxon>
        <taxon>Magnoliopsida</taxon>
        <taxon>Ranunculales</taxon>
        <taxon>Ranunculaceae</taxon>
        <taxon>Coptidoideae</taxon>
        <taxon>Coptis</taxon>
    </lineage>
</organism>
<dbReference type="CDD" id="cd06141">
    <property type="entry name" value="WRN_exo"/>
    <property type="match status" value="1"/>
</dbReference>